<reference evidence="1" key="1">
    <citation type="submission" date="2021-01" db="EMBL/GenBank/DDBJ databases">
        <authorList>
            <person name="Corre E."/>
            <person name="Pelletier E."/>
            <person name="Niang G."/>
            <person name="Scheremetjew M."/>
            <person name="Finn R."/>
            <person name="Kale V."/>
            <person name="Holt S."/>
            <person name="Cochrane G."/>
            <person name="Meng A."/>
            <person name="Brown T."/>
            <person name="Cohen L."/>
        </authorList>
    </citation>
    <scope>NUCLEOTIDE SEQUENCE</scope>
    <source>
        <strain evidence="1">SAG 11-49</strain>
    </source>
</reference>
<gene>
    <name evidence="1" type="ORF">CLEI1391_LOCUS3636</name>
</gene>
<dbReference type="EMBL" id="HBFB01006518">
    <property type="protein sequence ID" value="CAD8669516.1"/>
    <property type="molecule type" value="Transcribed_RNA"/>
</dbReference>
<evidence type="ECO:0000313" key="1">
    <source>
        <dbReference type="EMBL" id="CAD8669516.1"/>
    </source>
</evidence>
<organism evidence="1">
    <name type="scientific">Chlamydomonas leiostraca</name>
    <dbReference type="NCBI Taxonomy" id="1034604"/>
    <lineage>
        <taxon>Eukaryota</taxon>
        <taxon>Viridiplantae</taxon>
        <taxon>Chlorophyta</taxon>
        <taxon>core chlorophytes</taxon>
        <taxon>Chlorophyceae</taxon>
        <taxon>CS clade</taxon>
        <taxon>Chlamydomonadales</taxon>
        <taxon>Chlamydomonadaceae</taxon>
        <taxon>Chlamydomonas</taxon>
    </lineage>
</organism>
<protein>
    <submittedName>
        <fullName evidence="1">Uncharacterized protein</fullName>
    </submittedName>
</protein>
<accession>A0A7S0WJG7</accession>
<sequence>MNITATNKVRRYQPLRHRGDVSTPMLMIGISLLNGYQAKSTEFSYSIWTGGIKLDNPIMSRSWKTCYKPANSYRKVAYVNVQDLFMADSAEKWCAKCVAEYASAFARDVSGCFCTKPLGAHCP</sequence>
<proteinExistence type="predicted"/>
<name>A0A7S0WJG7_9CHLO</name>
<dbReference type="AlphaFoldDB" id="A0A7S0WJG7"/>